<organism evidence="2 3">
    <name type="scientific">Vespula germanica</name>
    <name type="common">German yellow jacket</name>
    <name type="synonym">Paravespula germanica</name>
    <dbReference type="NCBI Taxonomy" id="30212"/>
    <lineage>
        <taxon>Eukaryota</taxon>
        <taxon>Metazoa</taxon>
        <taxon>Ecdysozoa</taxon>
        <taxon>Arthropoda</taxon>
        <taxon>Hexapoda</taxon>
        <taxon>Insecta</taxon>
        <taxon>Pterygota</taxon>
        <taxon>Neoptera</taxon>
        <taxon>Endopterygota</taxon>
        <taxon>Hymenoptera</taxon>
        <taxon>Apocrita</taxon>
        <taxon>Aculeata</taxon>
        <taxon>Vespoidea</taxon>
        <taxon>Vespidae</taxon>
        <taxon>Vespinae</taxon>
        <taxon>Vespula</taxon>
    </lineage>
</organism>
<dbReference type="PANTHER" id="PTHR22684">
    <property type="entry name" value="NULP1-RELATED"/>
    <property type="match status" value="1"/>
</dbReference>
<sequence>MSTRYMKKVFGGDVIIDGDKENVSDVENSVNDNFKSKSFNVFDVLNDNSSSESEIVDEIHNETNSDIVKGKKKKKKRRKPDIGKTQIRKPEDEEEIDEIERTVREVNELLGEPLPGSSKQNSEKPQWIVGKSKESILTVQHKHLNPYNELKRIFGSKTIQAEQSKRRNRGRTGHLKKTWLVSPRENWPPIGKSGLSMSFDSTMKFVENVQYFVYEHDSSYRQIQSKFLEAVESSNPESLISIINTHSYHVDTLLQLAELCKLSEDLPMAVEFTERALYCLECAFHPLFNMTTARCRLDYRKQLNRALFITLFKHLIFVGGRACYRTSLEFCKLLLALDPQQDPLAAVLFIDFYALRAREYEWFVDFCNLWDSARNLTQLPNIAYSLALSHFCLGNHDTADELLQNALIMFPGVLMPLLEKCSVQTDSKVTAHNFFNSKAKTTTSLALEKLQNLYIVRSFHLWKEADVLPWLEKCTHLVLDRIDSQDSYVKYCEMKRGERYKGNLPTNILRHIILADIKEITVNIQEIQEAAPVLLHDPLPPANSVDTYGRPTTGQRGNLSNWNLFSLFFSSLFGDVDAAIAEVADVAEDLAARGFNLFDQNDDRACKKIPLLRLQYLEYLVINCKSIEHLFYSQLIN</sequence>
<keyword evidence="3" id="KW-1185">Reference proteome</keyword>
<dbReference type="PANTHER" id="PTHR22684:SF0">
    <property type="entry name" value="RIBOSOME QUALITY CONTROL COMPLEX SUBUNIT TCF25"/>
    <property type="match status" value="1"/>
</dbReference>
<dbReference type="GO" id="GO:1990112">
    <property type="term" value="C:RQC complex"/>
    <property type="evidence" value="ECO:0007669"/>
    <property type="project" value="TreeGrafter"/>
</dbReference>
<evidence type="ECO:0000256" key="1">
    <source>
        <dbReference type="SAM" id="MobiDB-lite"/>
    </source>
</evidence>
<accession>A0A834JVC2</accession>
<protein>
    <recommendedName>
        <fullName evidence="4">Transcription factor 25</fullName>
    </recommendedName>
</protein>
<evidence type="ECO:0000313" key="3">
    <source>
        <dbReference type="Proteomes" id="UP000617340"/>
    </source>
</evidence>
<gene>
    <name evidence="2" type="ORF">HZH68_010448</name>
</gene>
<comment type="caution">
    <text evidence="2">The sequence shown here is derived from an EMBL/GenBank/DDBJ whole genome shotgun (WGS) entry which is preliminary data.</text>
</comment>
<feature type="compositionally biased region" description="Basic residues" evidence="1">
    <location>
        <begin position="70"/>
        <end position="79"/>
    </location>
</feature>
<dbReference type="Proteomes" id="UP000617340">
    <property type="component" value="Unassembled WGS sequence"/>
</dbReference>
<reference evidence="2" key="1">
    <citation type="journal article" date="2020" name="G3 (Bethesda)">
        <title>High-Quality Assemblies for Three Invasive Social Wasps from the &lt;i&gt;Vespula&lt;/i&gt; Genus.</title>
        <authorList>
            <person name="Harrop T.W.R."/>
            <person name="Guhlin J."/>
            <person name="McLaughlin G.M."/>
            <person name="Permina E."/>
            <person name="Stockwell P."/>
            <person name="Gilligan J."/>
            <person name="Le Lec M.F."/>
            <person name="Gruber M.A.M."/>
            <person name="Quinn O."/>
            <person name="Lovegrove M."/>
            <person name="Duncan E.J."/>
            <person name="Remnant E.J."/>
            <person name="Van Eeckhoven J."/>
            <person name="Graham B."/>
            <person name="Knapp R.A."/>
            <person name="Langford K.W."/>
            <person name="Kronenberg Z."/>
            <person name="Press M.O."/>
            <person name="Eacker S.M."/>
            <person name="Wilson-Rankin E.E."/>
            <person name="Purcell J."/>
            <person name="Lester P.J."/>
            <person name="Dearden P.K."/>
        </authorList>
    </citation>
    <scope>NUCLEOTIDE SEQUENCE</scope>
    <source>
        <strain evidence="2">Linc-1</strain>
    </source>
</reference>
<dbReference type="Pfam" id="PF04910">
    <property type="entry name" value="Tcf25"/>
    <property type="match status" value="1"/>
</dbReference>
<dbReference type="AlphaFoldDB" id="A0A834JVC2"/>
<dbReference type="InterPro" id="IPR006994">
    <property type="entry name" value="TCF25/Rqc1"/>
</dbReference>
<proteinExistence type="predicted"/>
<feature type="region of interest" description="Disordered" evidence="1">
    <location>
        <begin position="67"/>
        <end position="95"/>
    </location>
</feature>
<name>A0A834JVC2_VESGE</name>
<evidence type="ECO:0000313" key="2">
    <source>
        <dbReference type="EMBL" id="KAF7393629.1"/>
    </source>
</evidence>
<evidence type="ECO:0008006" key="4">
    <source>
        <dbReference type="Google" id="ProtNLM"/>
    </source>
</evidence>
<dbReference type="EMBL" id="JACSDZ010000010">
    <property type="protein sequence ID" value="KAF7393629.1"/>
    <property type="molecule type" value="Genomic_DNA"/>
</dbReference>